<dbReference type="InterPro" id="IPR009061">
    <property type="entry name" value="DNA-bd_dom_put_sf"/>
</dbReference>
<reference evidence="1" key="1">
    <citation type="submission" date="2018-06" db="EMBL/GenBank/DDBJ databases">
        <authorList>
            <person name="Zhirakovskaya E."/>
        </authorList>
    </citation>
    <scope>NUCLEOTIDE SEQUENCE</scope>
</reference>
<evidence type="ECO:0000313" key="1">
    <source>
        <dbReference type="EMBL" id="VAV99546.1"/>
    </source>
</evidence>
<sequence length="98" mass="11213">MMTNDLTNEKADLTIDDFCQRCGLSSDVVTTYVEEGLIEVSGPDTQSWKFTRTHIVHLQKAHRLEQDLRLNPAGSVLVLELQAQIERLQARLRAFEQE</sequence>
<dbReference type="Gene3D" id="1.10.1660.10">
    <property type="match status" value="1"/>
</dbReference>
<dbReference type="AlphaFoldDB" id="A0A3B0SF19"/>
<organism evidence="1">
    <name type="scientific">hydrothermal vent metagenome</name>
    <dbReference type="NCBI Taxonomy" id="652676"/>
    <lineage>
        <taxon>unclassified sequences</taxon>
        <taxon>metagenomes</taxon>
        <taxon>ecological metagenomes</taxon>
    </lineage>
</organism>
<evidence type="ECO:0008006" key="2">
    <source>
        <dbReference type="Google" id="ProtNLM"/>
    </source>
</evidence>
<dbReference type="SUPFAM" id="SSF46955">
    <property type="entry name" value="Putative DNA-binding domain"/>
    <property type="match status" value="1"/>
</dbReference>
<protein>
    <recommendedName>
        <fullName evidence="2">MerR family transcriptional regulator</fullName>
    </recommendedName>
</protein>
<name>A0A3B0SF19_9ZZZZ</name>
<accession>A0A3B0SF19</accession>
<gene>
    <name evidence="1" type="ORF">MNBD_ALPHA08-1859</name>
</gene>
<dbReference type="EMBL" id="UOEC01000164">
    <property type="protein sequence ID" value="VAV99546.1"/>
    <property type="molecule type" value="Genomic_DNA"/>
</dbReference>
<dbReference type="Pfam" id="PF13591">
    <property type="entry name" value="MerR_2"/>
    <property type="match status" value="1"/>
</dbReference>
<proteinExistence type="predicted"/>